<dbReference type="InterPro" id="IPR041657">
    <property type="entry name" value="HTH_17"/>
</dbReference>
<dbReference type="RefSeq" id="WP_387253702.1">
    <property type="nucleotide sequence ID" value="NZ_JBIALX010000012.1"/>
</dbReference>
<proteinExistence type="predicted"/>
<keyword evidence="3" id="KW-1185">Reference proteome</keyword>
<evidence type="ECO:0000259" key="1">
    <source>
        <dbReference type="Pfam" id="PF12728"/>
    </source>
</evidence>
<name>A0ABW6NP82_9NOCA</name>
<comment type="caution">
    <text evidence="2">The sequence shown here is derived from an EMBL/GenBank/DDBJ whole genome shotgun (WGS) entry which is preliminary data.</text>
</comment>
<protein>
    <submittedName>
        <fullName evidence="2">Helix-turn-helix domain-containing protein</fullName>
    </submittedName>
</protein>
<reference evidence="2 3" key="1">
    <citation type="submission" date="2024-10" db="EMBL/GenBank/DDBJ databases">
        <title>The Natural Products Discovery Center: Release of the First 8490 Sequenced Strains for Exploring Actinobacteria Biosynthetic Diversity.</title>
        <authorList>
            <person name="Kalkreuter E."/>
            <person name="Kautsar S.A."/>
            <person name="Yang D."/>
            <person name="Bader C.D."/>
            <person name="Teijaro C.N."/>
            <person name="Fluegel L."/>
            <person name="Davis C.M."/>
            <person name="Simpson J.R."/>
            <person name="Lauterbach L."/>
            <person name="Steele A.D."/>
            <person name="Gui C."/>
            <person name="Meng S."/>
            <person name="Li G."/>
            <person name="Viehrig K."/>
            <person name="Ye F."/>
            <person name="Su P."/>
            <person name="Kiefer A.F."/>
            <person name="Nichols A."/>
            <person name="Cepeda A.J."/>
            <person name="Yan W."/>
            <person name="Fan B."/>
            <person name="Jiang Y."/>
            <person name="Adhikari A."/>
            <person name="Zheng C.-J."/>
            <person name="Schuster L."/>
            <person name="Cowan T.M."/>
            <person name="Smanski M.J."/>
            <person name="Chevrette M.G."/>
            <person name="De Carvalho L.P.S."/>
            <person name="Shen B."/>
        </authorList>
    </citation>
    <scope>NUCLEOTIDE SEQUENCE [LARGE SCALE GENOMIC DNA]</scope>
    <source>
        <strain evidence="2 3">NPDC004550</strain>
    </source>
</reference>
<feature type="domain" description="Helix-turn-helix" evidence="1">
    <location>
        <begin position="25"/>
        <end position="67"/>
    </location>
</feature>
<organism evidence="2 3">
    <name type="scientific">Nocardia africana</name>
    <dbReference type="NCBI Taxonomy" id="134964"/>
    <lineage>
        <taxon>Bacteria</taxon>
        <taxon>Bacillati</taxon>
        <taxon>Actinomycetota</taxon>
        <taxon>Actinomycetes</taxon>
        <taxon>Mycobacteriales</taxon>
        <taxon>Nocardiaceae</taxon>
        <taxon>Nocardia</taxon>
    </lineage>
</organism>
<sequence length="75" mass="8127">MEGIKLDSAGTPWETLPLLLPIPRAALLLGISRSAAYRLAESHELPVKRMGGRVYVVTARLRALLEDESSEQAAA</sequence>
<dbReference type="Pfam" id="PF12728">
    <property type="entry name" value="HTH_17"/>
    <property type="match status" value="1"/>
</dbReference>
<gene>
    <name evidence="2" type="ORF">ACFYTH_25775</name>
</gene>
<evidence type="ECO:0000313" key="3">
    <source>
        <dbReference type="Proteomes" id="UP001601521"/>
    </source>
</evidence>
<accession>A0ABW6NP82</accession>
<dbReference type="Proteomes" id="UP001601521">
    <property type="component" value="Unassembled WGS sequence"/>
</dbReference>
<dbReference type="EMBL" id="JBIALX010000012">
    <property type="protein sequence ID" value="MFF0456784.1"/>
    <property type="molecule type" value="Genomic_DNA"/>
</dbReference>
<evidence type="ECO:0000313" key="2">
    <source>
        <dbReference type="EMBL" id="MFF0456784.1"/>
    </source>
</evidence>